<evidence type="ECO:0000256" key="2">
    <source>
        <dbReference type="ARBA" id="ARBA00022448"/>
    </source>
</evidence>
<evidence type="ECO:0000256" key="8">
    <source>
        <dbReference type="ARBA" id="ARBA00023077"/>
    </source>
</evidence>
<dbReference type="GO" id="GO:0009279">
    <property type="term" value="C:cell outer membrane"/>
    <property type="evidence" value="ECO:0007669"/>
    <property type="project" value="UniProtKB-SubCell"/>
</dbReference>
<name>A0A1G7MA05_9SPHN</name>
<dbReference type="PROSITE" id="PS00018">
    <property type="entry name" value="EF_HAND_1"/>
    <property type="match status" value="1"/>
</dbReference>
<evidence type="ECO:0000256" key="11">
    <source>
        <dbReference type="PROSITE-ProRule" id="PRU01360"/>
    </source>
</evidence>
<dbReference type="PANTHER" id="PTHR32552">
    <property type="entry name" value="FERRICHROME IRON RECEPTOR-RELATED"/>
    <property type="match status" value="1"/>
</dbReference>
<dbReference type="PANTHER" id="PTHR32552:SF81">
    <property type="entry name" value="TONB-DEPENDENT OUTER MEMBRANE RECEPTOR"/>
    <property type="match status" value="1"/>
</dbReference>
<dbReference type="InterPro" id="IPR036942">
    <property type="entry name" value="Beta-barrel_TonB_sf"/>
</dbReference>
<accession>A0A1G7MA05</accession>
<feature type="signal peptide" evidence="14">
    <location>
        <begin position="1"/>
        <end position="28"/>
    </location>
</feature>
<sequence length="742" mass="80969">MKGSATLKTMLLLGAGMAGVVTPVAAMAQEAPAPQSAQAGSPEETEAAVEEQGTFRNQPSDGLADIVVTATKRGEAQNVQNVPFAVTAFGAAQLDEQNFQTLQSLSYNIPNVSLSQVGTTPGYANFSIRGLGINSSIPSIDPTVGVFVDGMYLGISAGVVFGNFDLEGLEVLRGPQGLLFGRNVTGGAVVLRTTTPSNTFHADVRAQVSSGPQVRLSGTVTGPIIKDKVQAKLAVLYDKDYGYFTNEFNGNNNLGQNRTLIIRPALRLTPVEDFEMILRYEHGKYDGDGAVASNHGLFPRDSFRVRIDNEGFAHNYWNMASAETNIDTAFGNGKITNLMAYRAYNSNVGNDVDASPELRFNGNNKTHQKQMSEELRYAGTFGRFDVTTGLYFFTQNLNYIEQRVLNLGATTIAGGGRQQQETYGIFGSVDWHFTDTLTLNLGTRYSTETKKVAVANLVPGGCDYAAERCNFTFRDKNTWDGLTPRIGLQWQPSDRTQLYGFWVRGFRSGGYNFRNVNAAVAPGPFDDEVQSSYEIGLKQDIGRFLRFNVAGFWNQIDNVQREIQTPVAGVGTAQIITNSANARVRGVEGEVTLRPGYGFTLTGQFGYTEGKYTDVFFDLNGDRVIDAKDFALQLPRLAPWTYGGSVAWAHDFDVVNVDARVSANHRDADWYNDQNTGLLRAATMVDANLTLRHGPYSLSLYATNLLDEATFGTEAPLPFFAGSTFSSLNKGRVYGAEIAFKF</sequence>
<feature type="domain" description="TonB-dependent receptor plug" evidence="16">
    <location>
        <begin position="79"/>
        <end position="188"/>
    </location>
</feature>
<keyword evidence="5 11" id="KW-0812">Transmembrane</keyword>
<keyword evidence="9 11" id="KW-0472">Membrane</keyword>
<dbReference type="InterPro" id="IPR000531">
    <property type="entry name" value="Beta-barrel_TonB"/>
</dbReference>
<evidence type="ECO:0000256" key="10">
    <source>
        <dbReference type="ARBA" id="ARBA00023237"/>
    </source>
</evidence>
<evidence type="ECO:0000256" key="6">
    <source>
        <dbReference type="ARBA" id="ARBA00023004"/>
    </source>
</evidence>
<evidence type="ECO:0000256" key="12">
    <source>
        <dbReference type="RuleBase" id="RU003357"/>
    </source>
</evidence>
<evidence type="ECO:0000313" key="17">
    <source>
        <dbReference type="EMBL" id="SDF58583.1"/>
    </source>
</evidence>
<proteinExistence type="inferred from homology"/>
<evidence type="ECO:0000256" key="1">
    <source>
        <dbReference type="ARBA" id="ARBA00004571"/>
    </source>
</evidence>
<dbReference type="InterPro" id="IPR039426">
    <property type="entry name" value="TonB-dep_rcpt-like"/>
</dbReference>
<dbReference type="AlphaFoldDB" id="A0A1G7MA05"/>
<dbReference type="PROSITE" id="PS52016">
    <property type="entry name" value="TONB_DEPENDENT_REC_3"/>
    <property type="match status" value="1"/>
</dbReference>
<dbReference type="GO" id="GO:0006826">
    <property type="term" value="P:iron ion transport"/>
    <property type="evidence" value="ECO:0007669"/>
    <property type="project" value="UniProtKB-KW"/>
</dbReference>
<organism evidence="17 18">
    <name type="scientific">Sphingomonas carotinifaciens</name>
    <dbReference type="NCBI Taxonomy" id="1166323"/>
    <lineage>
        <taxon>Bacteria</taxon>
        <taxon>Pseudomonadati</taxon>
        <taxon>Pseudomonadota</taxon>
        <taxon>Alphaproteobacteria</taxon>
        <taxon>Sphingomonadales</taxon>
        <taxon>Sphingomonadaceae</taxon>
        <taxon>Sphingomonas</taxon>
    </lineage>
</organism>
<keyword evidence="6" id="KW-0408">Iron</keyword>
<feature type="chain" id="PRO_5009241905" evidence="14">
    <location>
        <begin position="29"/>
        <end position="742"/>
    </location>
</feature>
<feature type="domain" description="TonB-dependent receptor-like beta-barrel" evidence="15">
    <location>
        <begin position="260"/>
        <end position="705"/>
    </location>
</feature>
<evidence type="ECO:0000256" key="9">
    <source>
        <dbReference type="ARBA" id="ARBA00023136"/>
    </source>
</evidence>
<evidence type="ECO:0000259" key="15">
    <source>
        <dbReference type="Pfam" id="PF00593"/>
    </source>
</evidence>
<keyword evidence="8 12" id="KW-0798">TonB box</keyword>
<keyword evidence="7" id="KW-0406">Ion transport</keyword>
<dbReference type="Pfam" id="PF07715">
    <property type="entry name" value="Plug"/>
    <property type="match status" value="1"/>
</dbReference>
<dbReference type="Gene3D" id="2.40.170.20">
    <property type="entry name" value="TonB-dependent receptor, beta-barrel domain"/>
    <property type="match status" value="1"/>
</dbReference>
<evidence type="ECO:0000256" key="7">
    <source>
        <dbReference type="ARBA" id="ARBA00023065"/>
    </source>
</evidence>
<evidence type="ECO:0000256" key="5">
    <source>
        <dbReference type="ARBA" id="ARBA00022692"/>
    </source>
</evidence>
<reference evidence="17 18" key="1">
    <citation type="submission" date="2016-10" db="EMBL/GenBank/DDBJ databases">
        <authorList>
            <person name="Varghese N."/>
            <person name="Submissions S."/>
        </authorList>
    </citation>
    <scope>NUCLEOTIDE SEQUENCE [LARGE SCALE GENOMIC DNA]</scope>
    <source>
        <strain evidence="17 18">S7-754</strain>
    </source>
</reference>
<keyword evidence="2 11" id="KW-0813">Transport</keyword>
<comment type="similarity">
    <text evidence="11 12">Belongs to the TonB-dependent receptor family.</text>
</comment>
<evidence type="ECO:0000259" key="16">
    <source>
        <dbReference type="Pfam" id="PF07715"/>
    </source>
</evidence>
<comment type="subcellular location">
    <subcellularLocation>
        <location evidence="1 11">Cell outer membrane</location>
        <topology evidence="1 11">Multi-pass membrane protein</topology>
    </subcellularLocation>
</comment>
<keyword evidence="10 11" id="KW-0998">Cell outer membrane</keyword>
<evidence type="ECO:0000256" key="13">
    <source>
        <dbReference type="SAM" id="MobiDB-lite"/>
    </source>
</evidence>
<dbReference type="SUPFAM" id="SSF56935">
    <property type="entry name" value="Porins"/>
    <property type="match status" value="1"/>
</dbReference>
<keyword evidence="18" id="KW-1185">Reference proteome</keyword>
<dbReference type="InterPro" id="IPR012910">
    <property type="entry name" value="Plug_dom"/>
</dbReference>
<dbReference type="EMBL" id="FNBI01000004">
    <property type="protein sequence ID" value="SDF58583.1"/>
    <property type="molecule type" value="Genomic_DNA"/>
</dbReference>
<dbReference type="InterPro" id="IPR018247">
    <property type="entry name" value="EF_Hand_1_Ca_BS"/>
</dbReference>
<keyword evidence="4" id="KW-0410">Iron transport</keyword>
<evidence type="ECO:0000256" key="14">
    <source>
        <dbReference type="SAM" id="SignalP"/>
    </source>
</evidence>
<protein>
    <submittedName>
        <fullName evidence="17">Iron complex outermembrane recepter protein</fullName>
    </submittedName>
</protein>
<evidence type="ECO:0000256" key="3">
    <source>
        <dbReference type="ARBA" id="ARBA00022452"/>
    </source>
</evidence>
<keyword evidence="14" id="KW-0732">Signal</keyword>
<feature type="region of interest" description="Disordered" evidence="13">
    <location>
        <begin position="31"/>
        <end position="60"/>
    </location>
</feature>
<evidence type="ECO:0000256" key="4">
    <source>
        <dbReference type="ARBA" id="ARBA00022496"/>
    </source>
</evidence>
<evidence type="ECO:0000313" key="18">
    <source>
        <dbReference type="Proteomes" id="UP000323502"/>
    </source>
</evidence>
<gene>
    <name evidence="17" type="ORF">SAMN05216557_104119</name>
</gene>
<dbReference type="Proteomes" id="UP000323502">
    <property type="component" value="Unassembled WGS sequence"/>
</dbReference>
<dbReference type="Pfam" id="PF00593">
    <property type="entry name" value="TonB_dep_Rec_b-barrel"/>
    <property type="match status" value="1"/>
</dbReference>
<keyword evidence="3 11" id="KW-1134">Transmembrane beta strand</keyword>